<evidence type="ECO:0000313" key="2">
    <source>
        <dbReference type="Proteomes" id="UP001144978"/>
    </source>
</evidence>
<gene>
    <name evidence="1" type="ORF">NUW54_g13073</name>
</gene>
<name>A0ACC1MQ82_9APHY</name>
<evidence type="ECO:0000313" key="1">
    <source>
        <dbReference type="EMBL" id="KAJ2968969.1"/>
    </source>
</evidence>
<reference evidence="1" key="1">
    <citation type="submission" date="2022-08" db="EMBL/GenBank/DDBJ databases">
        <title>Genome Sequence of Pycnoporus sanguineus.</title>
        <authorList>
            <person name="Buettner E."/>
        </authorList>
    </citation>
    <scope>NUCLEOTIDE SEQUENCE</scope>
    <source>
        <strain evidence="1">CG-C14</strain>
    </source>
</reference>
<comment type="caution">
    <text evidence="1">The sequence shown here is derived from an EMBL/GenBank/DDBJ whole genome shotgun (WGS) entry which is preliminary data.</text>
</comment>
<proteinExistence type="predicted"/>
<sequence length="362" mass="39822">MWLHCDCSVAAADTPAPADAINATAACDILGPLFTTHHHVLKAGLSLFFIAQSHQSIATAHKAWLNRLAGEASSSPLPTWIAANALHRPPAVALARTARKPSAAAGVVKRIRAICQSLNKANMLLRLYDISSCTPADELPERLLDLINDTRFAWPTELIAASLRAERGGHGVWRYVFDQEGPSRGLPHHAVDLMYLFDNVPLPSLPTTSPYDITEPREDGYFYTPDDSDDEDCPAAKSSTRLPPAANARDSDSEDEAPGYDYDADWAMPVVDDWTYARVRTAEPLARRAQPDSGRARGGRHGVHHQGDFWAYSRPPFSLVNPPRERYRRRDVHWHRTHSYDLSSQRDGASPISGGSSSIYGG</sequence>
<keyword evidence="2" id="KW-1185">Reference proteome</keyword>
<dbReference type="Proteomes" id="UP001144978">
    <property type="component" value="Unassembled WGS sequence"/>
</dbReference>
<organism evidence="1 2">
    <name type="scientific">Trametes sanguinea</name>
    <dbReference type="NCBI Taxonomy" id="158606"/>
    <lineage>
        <taxon>Eukaryota</taxon>
        <taxon>Fungi</taxon>
        <taxon>Dikarya</taxon>
        <taxon>Basidiomycota</taxon>
        <taxon>Agaricomycotina</taxon>
        <taxon>Agaricomycetes</taxon>
        <taxon>Polyporales</taxon>
        <taxon>Polyporaceae</taxon>
        <taxon>Trametes</taxon>
    </lineage>
</organism>
<dbReference type="EMBL" id="JANSHE010005874">
    <property type="protein sequence ID" value="KAJ2968969.1"/>
    <property type="molecule type" value="Genomic_DNA"/>
</dbReference>
<accession>A0ACC1MQ82</accession>
<protein>
    <submittedName>
        <fullName evidence="1">Uncharacterized protein</fullName>
    </submittedName>
</protein>